<sequence length="237" mass="25994">MGMYRLSCNKVRTCIYIIHARFFFEHHHYTTHHTQDIMSDDLQEYLDQLETVQTELLDDPENADLATLRDELLELIQLLQDDTNADDDQKEEACGDEKDVVEGEDGNEKGAKDSATGGSAPVKPTLAVPPPPASVPKSPAPPKPVCAPKPPPRSASSASPTPPPSAPPAESRASDRPALQSQNALAPKKKKSKWEKQEEALDATKNKWQKFSQKANAGRASMFQSPSDASGRGEYYI</sequence>
<feature type="compositionally biased region" description="Basic and acidic residues" evidence="1">
    <location>
        <begin position="91"/>
        <end position="112"/>
    </location>
</feature>
<dbReference type="VEuPathDB" id="FungiDB:YALI0_F18018g"/>
<feature type="region of interest" description="Disordered" evidence="1">
    <location>
        <begin position="83"/>
        <end position="237"/>
    </location>
</feature>
<feature type="compositionally biased region" description="Basic and acidic residues" evidence="1">
    <location>
        <begin position="194"/>
        <end position="205"/>
    </location>
</feature>
<protein>
    <submittedName>
        <fullName evidence="2">Uncharacterized protein</fullName>
    </submittedName>
</protein>
<dbReference type="VEuPathDB" id="FungiDB:YALI1_F23963g"/>
<dbReference type="Proteomes" id="UP000182444">
    <property type="component" value="Chromosome 1F"/>
</dbReference>
<feature type="compositionally biased region" description="Pro residues" evidence="1">
    <location>
        <begin position="127"/>
        <end position="153"/>
    </location>
</feature>
<proteinExistence type="predicted"/>
<evidence type="ECO:0000256" key="1">
    <source>
        <dbReference type="SAM" id="MobiDB-lite"/>
    </source>
</evidence>
<evidence type="ECO:0000313" key="3">
    <source>
        <dbReference type="Proteomes" id="UP000182444"/>
    </source>
</evidence>
<dbReference type="EMBL" id="CP017558">
    <property type="protein sequence ID" value="AOW07343.1"/>
    <property type="molecule type" value="Genomic_DNA"/>
</dbReference>
<reference evidence="2 3" key="1">
    <citation type="journal article" date="2016" name="PLoS ONE">
        <title>Sequence Assembly of Yarrowia lipolytica Strain W29/CLIB89 Shows Transposable Element Diversity.</title>
        <authorList>
            <person name="Magnan C."/>
            <person name="Yu J."/>
            <person name="Chang I."/>
            <person name="Jahn E."/>
            <person name="Kanomata Y."/>
            <person name="Wu J."/>
            <person name="Zeller M."/>
            <person name="Oakes M."/>
            <person name="Baldi P."/>
            <person name="Sandmeyer S."/>
        </authorList>
    </citation>
    <scope>NUCLEOTIDE SEQUENCE [LARGE SCALE GENOMIC DNA]</scope>
    <source>
        <strain evidence="3">CLIB89(W29)</strain>
    </source>
</reference>
<dbReference type="GeneID" id="2908661"/>
<organism evidence="2 3">
    <name type="scientific">Yarrowia lipolytica</name>
    <name type="common">Candida lipolytica</name>
    <dbReference type="NCBI Taxonomy" id="4952"/>
    <lineage>
        <taxon>Eukaryota</taxon>
        <taxon>Fungi</taxon>
        <taxon>Dikarya</taxon>
        <taxon>Ascomycota</taxon>
        <taxon>Saccharomycotina</taxon>
        <taxon>Dipodascomycetes</taxon>
        <taxon>Dipodascales</taxon>
        <taxon>Dipodascales incertae sedis</taxon>
        <taxon>Yarrowia</taxon>
    </lineage>
</organism>
<dbReference type="AlphaFoldDB" id="A0A1D8NP05"/>
<accession>A0A1D8NP05</accession>
<name>A0A1D8NP05_YARLL</name>
<dbReference type="KEGG" id="yli:2908661"/>
<dbReference type="RefSeq" id="XP_505560.3">
    <property type="nucleotide sequence ID" value="XM_505560.3"/>
</dbReference>
<gene>
    <name evidence="2" type="ORF">YALI1_F23963g</name>
</gene>
<evidence type="ECO:0000313" key="2">
    <source>
        <dbReference type="EMBL" id="AOW07343.1"/>
    </source>
</evidence>